<keyword evidence="7" id="KW-1185">Reference proteome</keyword>
<dbReference type="Proteomes" id="UP001476798">
    <property type="component" value="Unassembled WGS sequence"/>
</dbReference>
<keyword evidence="3 5" id="KW-1133">Transmembrane helix</keyword>
<evidence type="ECO:0000256" key="5">
    <source>
        <dbReference type="SAM" id="Phobius"/>
    </source>
</evidence>
<proteinExistence type="predicted"/>
<accession>A0ABV0PCY3</accession>
<protein>
    <submittedName>
        <fullName evidence="6">Uncharacterized protein</fullName>
    </submittedName>
</protein>
<evidence type="ECO:0000256" key="2">
    <source>
        <dbReference type="ARBA" id="ARBA00022692"/>
    </source>
</evidence>
<evidence type="ECO:0000256" key="4">
    <source>
        <dbReference type="ARBA" id="ARBA00023136"/>
    </source>
</evidence>
<dbReference type="InterPro" id="IPR051115">
    <property type="entry name" value="LAPTM_transporter"/>
</dbReference>
<gene>
    <name evidence="6" type="ORF">GOODEAATRI_010072</name>
</gene>
<keyword evidence="4 5" id="KW-0472">Membrane</keyword>
<keyword evidence="2 5" id="KW-0812">Transmembrane</keyword>
<reference evidence="6 7" key="1">
    <citation type="submission" date="2021-06" db="EMBL/GenBank/DDBJ databases">
        <authorList>
            <person name="Palmer J.M."/>
        </authorList>
    </citation>
    <scope>NUCLEOTIDE SEQUENCE [LARGE SCALE GENOMIC DNA]</scope>
    <source>
        <strain evidence="6 7">GA_2019</strain>
        <tissue evidence="6">Muscle</tissue>
    </source>
</reference>
<name>A0ABV0PCY3_9TELE</name>
<organism evidence="6 7">
    <name type="scientific">Goodea atripinnis</name>
    <dbReference type="NCBI Taxonomy" id="208336"/>
    <lineage>
        <taxon>Eukaryota</taxon>
        <taxon>Metazoa</taxon>
        <taxon>Chordata</taxon>
        <taxon>Craniata</taxon>
        <taxon>Vertebrata</taxon>
        <taxon>Euteleostomi</taxon>
        <taxon>Actinopterygii</taxon>
        <taxon>Neopterygii</taxon>
        <taxon>Teleostei</taxon>
        <taxon>Neoteleostei</taxon>
        <taxon>Acanthomorphata</taxon>
        <taxon>Ovalentaria</taxon>
        <taxon>Atherinomorphae</taxon>
        <taxon>Cyprinodontiformes</taxon>
        <taxon>Goodeidae</taxon>
        <taxon>Goodea</taxon>
    </lineage>
</organism>
<dbReference type="PANTHER" id="PTHR12479:SF5">
    <property type="entry name" value="LYSOSOMAL-ASSOCIATED TRANSMEMBRANE PROTEIN 4A"/>
    <property type="match status" value="1"/>
</dbReference>
<comment type="caution">
    <text evidence="6">The sequence shown here is derived from an EMBL/GenBank/DDBJ whole genome shotgun (WGS) entry which is preliminary data.</text>
</comment>
<feature type="transmembrane region" description="Helical" evidence="5">
    <location>
        <begin position="80"/>
        <end position="98"/>
    </location>
</feature>
<dbReference type="EMBL" id="JAHRIO010070546">
    <property type="protein sequence ID" value="MEQ2181305.1"/>
    <property type="molecule type" value="Genomic_DNA"/>
</dbReference>
<evidence type="ECO:0000313" key="6">
    <source>
        <dbReference type="EMBL" id="MEQ2181305.1"/>
    </source>
</evidence>
<sequence length="130" mass="14579">MHHFKPSRDRLYTTRCCGCCHVRTGTIILGTWYMVRKTVLDNGQYANDLLYPGFCVSLVKSILRQPDSTCRLQLSSVDSLLMAVVNLLMGILLTVAVTHPENVPTIDLQYEVIDHYFASDRMSGKPKGSA</sequence>
<comment type="subcellular location">
    <subcellularLocation>
        <location evidence="1">Endomembrane system</location>
        <topology evidence="1">Multi-pass membrane protein</topology>
    </subcellularLocation>
</comment>
<evidence type="ECO:0000313" key="7">
    <source>
        <dbReference type="Proteomes" id="UP001476798"/>
    </source>
</evidence>
<evidence type="ECO:0000256" key="1">
    <source>
        <dbReference type="ARBA" id="ARBA00004127"/>
    </source>
</evidence>
<evidence type="ECO:0000256" key="3">
    <source>
        <dbReference type="ARBA" id="ARBA00022989"/>
    </source>
</evidence>
<dbReference type="PANTHER" id="PTHR12479">
    <property type="entry name" value="LYSOSOMAL-ASSOCIATED TRANSMEMBRANE PROTEIN"/>
    <property type="match status" value="1"/>
</dbReference>